<evidence type="ECO:0000313" key="1">
    <source>
        <dbReference type="EMBL" id="KAK1601051.1"/>
    </source>
</evidence>
<keyword evidence="2" id="KW-1185">Reference proteome</keyword>
<name>A0AAD8QE90_LOLMU</name>
<dbReference type="Proteomes" id="UP001231189">
    <property type="component" value="Unassembled WGS sequence"/>
</dbReference>
<evidence type="ECO:0000313" key="2">
    <source>
        <dbReference type="Proteomes" id="UP001231189"/>
    </source>
</evidence>
<gene>
    <name evidence="1" type="ORF">QYE76_037459</name>
</gene>
<organism evidence="1 2">
    <name type="scientific">Lolium multiflorum</name>
    <name type="common">Italian ryegrass</name>
    <name type="synonym">Lolium perenne subsp. multiflorum</name>
    <dbReference type="NCBI Taxonomy" id="4521"/>
    <lineage>
        <taxon>Eukaryota</taxon>
        <taxon>Viridiplantae</taxon>
        <taxon>Streptophyta</taxon>
        <taxon>Embryophyta</taxon>
        <taxon>Tracheophyta</taxon>
        <taxon>Spermatophyta</taxon>
        <taxon>Magnoliopsida</taxon>
        <taxon>Liliopsida</taxon>
        <taxon>Poales</taxon>
        <taxon>Poaceae</taxon>
        <taxon>BOP clade</taxon>
        <taxon>Pooideae</taxon>
        <taxon>Poodae</taxon>
        <taxon>Poeae</taxon>
        <taxon>Poeae Chloroplast Group 2 (Poeae type)</taxon>
        <taxon>Loliodinae</taxon>
        <taxon>Loliinae</taxon>
        <taxon>Lolium</taxon>
    </lineage>
</organism>
<protein>
    <submittedName>
        <fullName evidence="1">Uncharacterized protein</fullName>
    </submittedName>
</protein>
<proteinExistence type="predicted"/>
<sequence length="112" mass="12258">MTNCRGRGTGVIHGVPGLLEYNKTAPLRFTHFMHFTANAGAGRVHKVDLDAAHDVHMPPLQQAICDRADINLGSPLAGVAADPTTFLELHLEEMPAPGNRMMYLRRLSRDGE</sequence>
<dbReference type="EMBL" id="JAUUTY010000516">
    <property type="protein sequence ID" value="KAK1601051.1"/>
    <property type="molecule type" value="Genomic_DNA"/>
</dbReference>
<reference evidence="1" key="1">
    <citation type="submission" date="2023-07" db="EMBL/GenBank/DDBJ databases">
        <title>A chromosome-level genome assembly of Lolium multiflorum.</title>
        <authorList>
            <person name="Chen Y."/>
            <person name="Copetti D."/>
            <person name="Kolliker R."/>
            <person name="Studer B."/>
        </authorList>
    </citation>
    <scope>NUCLEOTIDE SEQUENCE</scope>
    <source>
        <strain evidence="1">02402/16</strain>
        <tissue evidence="1">Leaf</tissue>
    </source>
</reference>
<dbReference type="AlphaFoldDB" id="A0AAD8QE90"/>
<accession>A0AAD8QE90</accession>
<comment type="caution">
    <text evidence="1">The sequence shown here is derived from an EMBL/GenBank/DDBJ whole genome shotgun (WGS) entry which is preliminary data.</text>
</comment>